<dbReference type="Gene3D" id="3.40.50.12500">
    <property type="match status" value="1"/>
</dbReference>
<name>A0A3S5EJ00_MYCAU</name>
<comment type="similarity">
    <text evidence="1">Belongs to the HyuE racemase family.</text>
</comment>
<dbReference type="PANTHER" id="PTHR28047:SF5">
    <property type="entry name" value="PROTEIN DCG1"/>
    <property type="match status" value="1"/>
</dbReference>
<dbReference type="EMBL" id="LR134356">
    <property type="protein sequence ID" value="VEG51968.1"/>
    <property type="molecule type" value="Genomic_DNA"/>
</dbReference>
<evidence type="ECO:0000313" key="2">
    <source>
        <dbReference type="EMBL" id="VEG51968.1"/>
    </source>
</evidence>
<reference evidence="2 3" key="1">
    <citation type="submission" date="2018-12" db="EMBL/GenBank/DDBJ databases">
        <authorList>
            <consortium name="Pathogen Informatics"/>
        </authorList>
    </citation>
    <scope>NUCLEOTIDE SEQUENCE [LARGE SCALE GENOMIC DNA]</scope>
    <source>
        <strain evidence="2 3">NCTC10437</strain>
    </source>
</reference>
<keyword evidence="3" id="KW-1185">Reference proteome</keyword>
<organism evidence="2 3">
    <name type="scientific">Mycolicibacterium aurum</name>
    <name type="common">Mycobacterium aurum</name>
    <dbReference type="NCBI Taxonomy" id="1791"/>
    <lineage>
        <taxon>Bacteria</taxon>
        <taxon>Bacillati</taxon>
        <taxon>Actinomycetota</taxon>
        <taxon>Actinomycetes</taxon>
        <taxon>Mycobacteriales</taxon>
        <taxon>Mycobacteriaceae</taxon>
        <taxon>Mycolicibacterium</taxon>
    </lineage>
</organism>
<gene>
    <name evidence="2" type="ORF">NCTC10437_01084</name>
</gene>
<dbReference type="PANTHER" id="PTHR28047">
    <property type="entry name" value="PROTEIN DCG1"/>
    <property type="match status" value="1"/>
</dbReference>
<proteinExistence type="inferred from homology"/>
<sequence>MTVHLLLVNPNSTASMTAAIAAGASAVARPGTVVEALNPLDGPPSIENDDDERRSVPGLLEVVAKAQRRPADQRPDAYVVACFGDPGLEEARALVDAPVLGIAQAAMHAAALAAGSFSVVTSMSTTIERAWQLAKLYTPNQCRGVYACDIPVLQIDSDPGTIEPIGELCRRALNDDGSRAIVLGCAAMAPFATPLTRLLGVPVIDGVAAATVLAEALQTLS</sequence>
<evidence type="ECO:0000256" key="1">
    <source>
        <dbReference type="ARBA" id="ARBA00038414"/>
    </source>
</evidence>
<dbReference type="Pfam" id="PF01177">
    <property type="entry name" value="Asp_Glu_race"/>
    <property type="match status" value="1"/>
</dbReference>
<evidence type="ECO:0000313" key="3">
    <source>
        <dbReference type="Proteomes" id="UP000279306"/>
    </source>
</evidence>
<dbReference type="STRING" id="1791.GCA_001049355_00037"/>
<protein>
    <submittedName>
        <fullName evidence="2">Asp/Glu racemase</fullName>
    </submittedName>
</protein>
<dbReference type="InterPro" id="IPR053714">
    <property type="entry name" value="Iso_Racemase_Enz_sf"/>
</dbReference>
<accession>A0A3S5EJ00</accession>
<dbReference type="Proteomes" id="UP000279306">
    <property type="component" value="Chromosome"/>
</dbReference>
<dbReference type="GO" id="GO:0047661">
    <property type="term" value="F:amino-acid racemase activity"/>
    <property type="evidence" value="ECO:0007669"/>
    <property type="project" value="InterPro"/>
</dbReference>
<dbReference type="KEGG" id="mauu:NCTC10437_01084"/>
<dbReference type="InterPro" id="IPR015942">
    <property type="entry name" value="Asp/Glu/hydantoin_racemase"/>
</dbReference>
<dbReference type="InterPro" id="IPR052186">
    <property type="entry name" value="Hydantoin_racemase-like"/>
</dbReference>
<dbReference type="AlphaFoldDB" id="A0A3S5EJ00"/>